<dbReference type="Proteomes" id="UP000596660">
    <property type="component" value="Unplaced"/>
</dbReference>
<reference evidence="7" key="1">
    <citation type="journal article" date="2017" name="Nature">
        <title>The genome of Chenopodium quinoa.</title>
        <authorList>
            <person name="Jarvis D.E."/>
            <person name="Ho Y.S."/>
            <person name="Lightfoot D.J."/>
            <person name="Schmoeckel S.M."/>
            <person name="Li B."/>
            <person name="Borm T.J.A."/>
            <person name="Ohyanagi H."/>
            <person name="Mineta K."/>
            <person name="Michell C.T."/>
            <person name="Saber N."/>
            <person name="Kharbatia N.M."/>
            <person name="Rupper R.R."/>
            <person name="Sharp A.R."/>
            <person name="Dally N."/>
            <person name="Boughton B.A."/>
            <person name="Woo Y.H."/>
            <person name="Gao G."/>
            <person name="Schijlen E.G.W.M."/>
            <person name="Guo X."/>
            <person name="Momin A.A."/>
            <person name="Negrao S."/>
            <person name="Al-Babili S."/>
            <person name="Gehring C."/>
            <person name="Roessner U."/>
            <person name="Jung C."/>
            <person name="Murphy K."/>
            <person name="Arold S.T."/>
            <person name="Gojobori T."/>
            <person name="van der Linden C.G."/>
            <person name="van Loo E.N."/>
            <person name="Jellen E.N."/>
            <person name="Maughan P.J."/>
            <person name="Tester M."/>
        </authorList>
    </citation>
    <scope>NUCLEOTIDE SEQUENCE [LARGE SCALE GENOMIC DNA]</scope>
    <source>
        <strain evidence="7">cv. PI 614886</strain>
    </source>
</reference>
<dbReference type="OMA" id="CEHYTIG"/>
<dbReference type="Gramene" id="AUR62008328-RA">
    <property type="protein sequence ID" value="AUR62008328-RA:cds"/>
    <property type="gene ID" value="AUR62008328"/>
</dbReference>
<feature type="domain" description="Glycosyl hydrolase family 32 N-terminal" evidence="5">
    <location>
        <begin position="41"/>
        <end position="279"/>
    </location>
</feature>
<evidence type="ECO:0000256" key="2">
    <source>
        <dbReference type="ARBA" id="ARBA00022801"/>
    </source>
</evidence>
<dbReference type="PANTHER" id="PTHR31953">
    <property type="entry name" value="BETA-FRUCTOFURANOSIDASE, INSOLUBLE ISOENZYME CWINV1-RELATED"/>
    <property type="match status" value="1"/>
</dbReference>
<comment type="similarity">
    <text evidence="1 4">Belongs to the glycosyl hydrolase 32 family.</text>
</comment>
<evidence type="ECO:0000259" key="6">
    <source>
        <dbReference type="Pfam" id="PF08244"/>
    </source>
</evidence>
<reference evidence="7" key="2">
    <citation type="submission" date="2021-03" db="UniProtKB">
        <authorList>
            <consortium name="EnsemblPlants"/>
        </authorList>
    </citation>
    <scope>IDENTIFICATION</scope>
</reference>
<dbReference type="Pfam" id="PF08244">
    <property type="entry name" value="Glyco_hydro_32C"/>
    <property type="match status" value="1"/>
</dbReference>
<dbReference type="SUPFAM" id="SSF49899">
    <property type="entry name" value="Concanavalin A-like lectins/glucanases"/>
    <property type="match status" value="1"/>
</dbReference>
<dbReference type="Gene3D" id="2.115.10.20">
    <property type="entry name" value="Glycosyl hydrolase domain, family 43"/>
    <property type="match status" value="1"/>
</dbReference>
<dbReference type="InterPro" id="IPR023296">
    <property type="entry name" value="Glyco_hydro_beta-prop_sf"/>
</dbReference>
<dbReference type="InterPro" id="IPR013189">
    <property type="entry name" value="Glyco_hydro_32_C"/>
</dbReference>
<keyword evidence="2 4" id="KW-0378">Hydrolase</keyword>
<dbReference type="FunFam" id="2.60.120.560:FF:000002">
    <property type="entry name" value="Beta-fructofuranosidase, insoluble isoenzyme CWINV1"/>
    <property type="match status" value="1"/>
</dbReference>
<dbReference type="Pfam" id="PF00251">
    <property type="entry name" value="Glyco_hydro_32N"/>
    <property type="match status" value="1"/>
</dbReference>
<protein>
    <submittedName>
        <fullName evidence="7">Uncharacterized protein</fullName>
    </submittedName>
</protein>
<accession>A0A803L8Y9</accession>
<dbReference type="SMART" id="SM00640">
    <property type="entry name" value="Glyco_32"/>
    <property type="match status" value="1"/>
</dbReference>
<evidence type="ECO:0000256" key="1">
    <source>
        <dbReference type="ARBA" id="ARBA00009902"/>
    </source>
</evidence>
<organism evidence="7 8">
    <name type="scientific">Chenopodium quinoa</name>
    <name type="common">Quinoa</name>
    <dbReference type="NCBI Taxonomy" id="63459"/>
    <lineage>
        <taxon>Eukaryota</taxon>
        <taxon>Viridiplantae</taxon>
        <taxon>Streptophyta</taxon>
        <taxon>Embryophyta</taxon>
        <taxon>Tracheophyta</taxon>
        <taxon>Spermatophyta</taxon>
        <taxon>Magnoliopsida</taxon>
        <taxon>eudicotyledons</taxon>
        <taxon>Gunneridae</taxon>
        <taxon>Pentapetalae</taxon>
        <taxon>Caryophyllales</taxon>
        <taxon>Chenopodiaceae</taxon>
        <taxon>Chenopodioideae</taxon>
        <taxon>Atripliceae</taxon>
        <taxon>Chenopodium</taxon>
    </lineage>
</organism>
<evidence type="ECO:0000313" key="7">
    <source>
        <dbReference type="EnsemblPlants" id="AUR62008328-RA:cds"/>
    </source>
</evidence>
<dbReference type="AlphaFoldDB" id="A0A803L8Y9"/>
<feature type="domain" description="Glycosyl hydrolase family 32 C-terminal" evidence="6">
    <location>
        <begin position="282"/>
        <end position="478"/>
    </location>
</feature>
<evidence type="ECO:0000256" key="4">
    <source>
        <dbReference type="RuleBase" id="RU362110"/>
    </source>
</evidence>
<dbReference type="GO" id="GO:0004553">
    <property type="term" value="F:hydrolase activity, hydrolyzing O-glycosyl compounds"/>
    <property type="evidence" value="ECO:0007669"/>
    <property type="project" value="InterPro"/>
</dbReference>
<keyword evidence="3 4" id="KW-0326">Glycosidase</keyword>
<dbReference type="SUPFAM" id="SSF75005">
    <property type="entry name" value="Arabinanase/levansucrase/invertase"/>
    <property type="match status" value="1"/>
</dbReference>
<evidence type="ECO:0000259" key="5">
    <source>
        <dbReference type="Pfam" id="PF00251"/>
    </source>
</evidence>
<keyword evidence="8" id="KW-1185">Reference proteome</keyword>
<dbReference type="InterPro" id="IPR013148">
    <property type="entry name" value="Glyco_hydro_32_N"/>
</dbReference>
<dbReference type="InterPro" id="IPR001362">
    <property type="entry name" value="Glyco_hydro_32"/>
</dbReference>
<dbReference type="EnsemblPlants" id="AUR62008328-RA">
    <property type="protein sequence ID" value="AUR62008328-RA:cds"/>
    <property type="gene ID" value="AUR62008328"/>
</dbReference>
<sequence length="494" mass="55050">MLGDCHLDVGMELGIKLRETLFDEATELDPSPYSREINHRSILYTGIDTQGYQVQNLALPKDLSDPYLKEWVKAPENPIIVGSPNTNDLDPFNLRDPSTAWLLPDGKWRIVIGTQHRKNGLAALYTSDDFVTWTVVDHPLRSVVDSGMWECPDFFPVYVGKSIGADTSVIGDDVKHVFKVSLIDGKKELYTIGRYDIGKDIYVPDEGSIENGSGLMCDYGRIFASKSFFDSKTNRRILFGWSRETSSAEANNLKGWAGLQGIPRTMVLDEFGKQLVQWPITEVETLRYGQVDFPSQIVKGGSVVEISGITGSQADVEVSFEIPELKDTEIMDPTWTNPRTLCEEKGVSVNGTIGPFELLTLATTGLEEYTAIFFRVFKDPNASNKYVVLMGNDLSRSSQNPTTTKASYGTFVDVNPAKEELSLRALIDHSIVESFGSKGKNCITARVYPKLAINDKAKLYLFNYGTEDVRITKLSAWSMKKAQVNLTIDINENN</sequence>
<evidence type="ECO:0000313" key="8">
    <source>
        <dbReference type="Proteomes" id="UP000596660"/>
    </source>
</evidence>
<evidence type="ECO:0000256" key="3">
    <source>
        <dbReference type="ARBA" id="ARBA00023295"/>
    </source>
</evidence>
<dbReference type="GO" id="GO:0005975">
    <property type="term" value="P:carbohydrate metabolic process"/>
    <property type="evidence" value="ECO:0007669"/>
    <property type="project" value="InterPro"/>
</dbReference>
<name>A0A803L8Y9_CHEQI</name>
<dbReference type="InterPro" id="IPR013320">
    <property type="entry name" value="ConA-like_dom_sf"/>
</dbReference>
<proteinExistence type="inferred from homology"/>
<dbReference type="InterPro" id="IPR050551">
    <property type="entry name" value="Fructan_Metab_Enzymes"/>
</dbReference>
<dbReference type="Gene3D" id="2.60.120.560">
    <property type="entry name" value="Exo-inulinase, domain 1"/>
    <property type="match status" value="1"/>
</dbReference>
<dbReference type="CDD" id="cd18624">
    <property type="entry name" value="GH32_Fruct1-like"/>
    <property type="match status" value="1"/>
</dbReference>